<evidence type="ECO:0000313" key="2">
    <source>
        <dbReference type="Proteomes" id="UP000802098"/>
    </source>
</evidence>
<name>A0ABX0HZS3_9BURK</name>
<dbReference type="Proteomes" id="UP000802098">
    <property type="component" value="Unassembled WGS sequence"/>
</dbReference>
<dbReference type="RefSeq" id="WP_009855868.1">
    <property type="nucleotide sequence ID" value="NZ_JAAOCD010000018.1"/>
</dbReference>
<gene>
    <name evidence="1" type="ORF">G7087_19220</name>
</gene>
<evidence type="ECO:0000313" key="1">
    <source>
        <dbReference type="EMBL" id="NHL00506.1"/>
    </source>
</evidence>
<organism evidence="1 2">
    <name type="scientific">Rubrivivax benzoatilyticus</name>
    <dbReference type="NCBI Taxonomy" id="316997"/>
    <lineage>
        <taxon>Bacteria</taxon>
        <taxon>Pseudomonadati</taxon>
        <taxon>Pseudomonadota</taxon>
        <taxon>Betaproteobacteria</taxon>
        <taxon>Burkholderiales</taxon>
        <taxon>Sphaerotilaceae</taxon>
        <taxon>Rubrivivax</taxon>
    </lineage>
</organism>
<protein>
    <recommendedName>
        <fullName evidence="3">Type II toxin-antitoxin system HicA family toxin</fullName>
    </recommendedName>
</protein>
<reference evidence="1 2" key="1">
    <citation type="submission" date="2020-03" db="EMBL/GenBank/DDBJ databases">
        <title>Rubrivivax benzoatilyticus JA2 (sequenced after 10 years sub-culturing).</title>
        <authorList>
            <person name="Gupta D."/>
            <person name="Chintalapati S."/>
            <person name="Chintalapati V.R."/>
        </authorList>
    </citation>
    <scope>NUCLEOTIDE SEQUENCE [LARGE SCALE GENOMIC DNA]</scope>
    <source>
        <strain evidence="1 2">JA2-Mal</strain>
    </source>
</reference>
<dbReference type="Gene3D" id="3.30.920.30">
    <property type="entry name" value="Hypothetical protein"/>
    <property type="match status" value="1"/>
</dbReference>
<evidence type="ECO:0008006" key="3">
    <source>
        <dbReference type="Google" id="ProtNLM"/>
    </source>
</evidence>
<accession>A0ABX0HZS3</accession>
<dbReference type="InterPro" id="IPR038570">
    <property type="entry name" value="HicA_sf"/>
</dbReference>
<dbReference type="EMBL" id="JAAOCD010000018">
    <property type="protein sequence ID" value="NHL00506.1"/>
    <property type="molecule type" value="Genomic_DNA"/>
</dbReference>
<sequence>MNTAAKLLASMRRNPLDWQLGDLQTVARKHGIDWRHDGGSHCVFIREDGRTLPVPAHRPLKPVYIRKFVELVEGGEA</sequence>
<proteinExistence type="predicted"/>
<keyword evidence="2" id="KW-1185">Reference proteome</keyword>
<comment type="caution">
    <text evidence="1">The sequence shown here is derived from an EMBL/GenBank/DDBJ whole genome shotgun (WGS) entry which is preliminary data.</text>
</comment>